<dbReference type="NCBIfam" id="TIGR00374">
    <property type="entry name" value="flippase-like domain"/>
    <property type="match status" value="1"/>
</dbReference>
<reference evidence="8 9" key="1">
    <citation type="submission" date="2019-11" db="EMBL/GenBank/DDBJ databases">
        <authorList>
            <person name="Cao P."/>
        </authorList>
    </citation>
    <scope>NUCLEOTIDE SEQUENCE [LARGE SCALE GENOMIC DNA]</scope>
    <source>
        <strain evidence="8 9">NEAU-AAG5</strain>
    </source>
</reference>
<evidence type="ECO:0000256" key="3">
    <source>
        <dbReference type="ARBA" id="ARBA00022692"/>
    </source>
</evidence>
<keyword evidence="9" id="KW-1185">Reference proteome</keyword>
<proteinExistence type="predicted"/>
<feature type="transmembrane region" description="Helical" evidence="7">
    <location>
        <begin position="63"/>
        <end position="82"/>
    </location>
</feature>
<evidence type="ECO:0000256" key="5">
    <source>
        <dbReference type="ARBA" id="ARBA00023136"/>
    </source>
</evidence>
<keyword evidence="2" id="KW-1003">Cell membrane</keyword>
<feature type="transmembrane region" description="Helical" evidence="7">
    <location>
        <begin position="102"/>
        <end position="121"/>
    </location>
</feature>
<dbReference type="PANTHER" id="PTHR39087:SF2">
    <property type="entry name" value="UPF0104 MEMBRANE PROTEIN MJ1595"/>
    <property type="match status" value="1"/>
</dbReference>
<keyword evidence="4 7" id="KW-1133">Transmembrane helix</keyword>
<dbReference type="Proteomes" id="UP000432015">
    <property type="component" value="Unassembled WGS sequence"/>
</dbReference>
<keyword evidence="3 7" id="KW-0812">Transmembrane</keyword>
<keyword evidence="5 7" id="KW-0472">Membrane</keyword>
<comment type="subcellular location">
    <subcellularLocation>
        <location evidence="1">Cell membrane</location>
        <topology evidence="1">Multi-pass membrane protein</topology>
    </subcellularLocation>
</comment>
<evidence type="ECO:0000256" key="2">
    <source>
        <dbReference type="ARBA" id="ARBA00022475"/>
    </source>
</evidence>
<feature type="transmembrane region" description="Helical" evidence="7">
    <location>
        <begin position="361"/>
        <end position="377"/>
    </location>
</feature>
<dbReference type="Pfam" id="PF03706">
    <property type="entry name" value="LPG_synthase_TM"/>
    <property type="match status" value="1"/>
</dbReference>
<accession>A0A7K1L6I7</accession>
<comment type="caution">
    <text evidence="8">The sequence shown here is derived from an EMBL/GenBank/DDBJ whole genome shotgun (WGS) entry which is preliminary data.</text>
</comment>
<feature type="compositionally biased region" description="Basic and acidic residues" evidence="6">
    <location>
        <begin position="42"/>
        <end position="56"/>
    </location>
</feature>
<gene>
    <name evidence="8" type="ORF">GNZ18_26050</name>
</gene>
<feature type="region of interest" description="Disordered" evidence="6">
    <location>
        <begin position="1"/>
        <end position="56"/>
    </location>
</feature>
<evidence type="ECO:0000313" key="9">
    <source>
        <dbReference type="Proteomes" id="UP000432015"/>
    </source>
</evidence>
<dbReference type="AlphaFoldDB" id="A0A7K1L6I7"/>
<dbReference type="PANTHER" id="PTHR39087">
    <property type="entry name" value="UPF0104 MEMBRANE PROTEIN MJ1595"/>
    <property type="match status" value="1"/>
</dbReference>
<dbReference type="RefSeq" id="WP_156219202.1">
    <property type="nucleotide sequence ID" value="NZ_WOFH01000010.1"/>
</dbReference>
<evidence type="ECO:0000256" key="6">
    <source>
        <dbReference type="SAM" id="MobiDB-lite"/>
    </source>
</evidence>
<dbReference type="EMBL" id="WOFH01000010">
    <property type="protein sequence ID" value="MUN40031.1"/>
    <property type="molecule type" value="Genomic_DNA"/>
</dbReference>
<feature type="compositionally biased region" description="Low complexity" evidence="6">
    <location>
        <begin position="1"/>
        <end position="17"/>
    </location>
</feature>
<protein>
    <submittedName>
        <fullName evidence="8">Flippase-like domain-containing protein</fullName>
    </submittedName>
</protein>
<evidence type="ECO:0000313" key="8">
    <source>
        <dbReference type="EMBL" id="MUN40031.1"/>
    </source>
</evidence>
<sequence length="425" mass="44316">MYEAVAAPADPPVGAAPHSVRPDGGGPFAAGGATTAVVGDDEQSHPHTPDEPRDERSWWRRRAGLLLQWAVLAAAVATLPFVHDRLPDLGAMWSAATSAEPGWLAVVVLAEAGSMGAFARLQRRLLRIGGLRMTLRRAFAITYAGNALSTTLPAGPAVSVVYTFRQFRRGGASAKLATAVILAGGVITTTAYTVIGLVALMADPHARALAVTALGAPAALLLLLVPALRWRPLRAVVTAPVRRAYRAALAHPRIAPHAEQLAGARDVLRPTARDWAALTVLATLNWVCDILALLAAARAVGVDVDPHGVTLAYFAAQAAGSVLPLLPGGLGAIESSMAASLVAFGATLTPAAAAVGVYRLVSYWAVVGIGWIAWIGLREGPRLSARSRLRLARTGRLLLDGLSATAFNHPCTNIHLPAPADARRP</sequence>
<feature type="transmembrane region" description="Helical" evidence="7">
    <location>
        <begin position="275"/>
        <end position="297"/>
    </location>
</feature>
<feature type="transmembrane region" description="Helical" evidence="7">
    <location>
        <begin position="309"/>
        <end position="326"/>
    </location>
</feature>
<name>A0A7K1L6I7_9ACTN</name>
<feature type="transmembrane region" description="Helical" evidence="7">
    <location>
        <begin position="208"/>
        <end position="228"/>
    </location>
</feature>
<feature type="transmembrane region" description="Helical" evidence="7">
    <location>
        <begin position="338"/>
        <end position="355"/>
    </location>
</feature>
<dbReference type="GO" id="GO:0005886">
    <property type="term" value="C:plasma membrane"/>
    <property type="evidence" value="ECO:0007669"/>
    <property type="project" value="UniProtKB-SubCell"/>
</dbReference>
<evidence type="ECO:0000256" key="4">
    <source>
        <dbReference type="ARBA" id="ARBA00022989"/>
    </source>
</evidence>
<evidence type="ECO:0000256" key="1">
    <source>
        <dbReference type="ARBA" id="ARBA00004651"/>
    </source>
</evidence>
<feature type="transmembrane region" description="Helical" evidence="7">
    <location>
        <begin position="176"/>
        <end position="202"/>
    </location>
</feature>
<dbReference type="InterPro" id="IPR022791">
    <property type="entry name" value="L-PG_synthase/AglD"/>
</dbReference>
<organism evidence="8 9">
    <name type="scientific">Actinomadura litoris</name>
    <dbReference type="NCBI Taxonomy" id="2678616"/>
    <lineage>
        <taxon>Bacteria</taxon>
        <taxon>Bacillati</taxon>
        <taxon>Actinomycetota</taxon>
        <taxon>Actinomycetes</taxon>
        <taxon>Streptosporangiales</taxon>
        <taxon>Thermomonosporaceae</taxon>
        <taxon>Actinomadura</taxon>
    </lineage>
</organism>
<evidence type="ECO:0000256" key="7">
    <source>
        <dbReference type="SAM" id="Phobius"/>
    </source>
</evidence>